<name>A0ABQ3GHL5_9MICC</name>
<keyword evidence="4" id="KW-1185">Reference proteome</keyword>
<dbReference type="InterPro" id="IPR036779">
    <property type="entry name" value="LysM_dom_sf"/>
</dbReference>
<dbReference type="CDD" id="cd00118">
    <property type="entry name" value="LysM"/>
    <property type="match status" value="1"/>
</dbReference>
<dbReference type="InterPro" id="IPR018392">
    <property type="entry name" value="LysM"/>
</dbReference>
<reference evidence="4" key="1">
    <citation type="journal article" date="2019" name="Int. J. Syst. Evol. Microbiol.">
        <title>The Global Catalogue of Microorganisms (GCM) 10K type strain sequencing project: providing services to taxonomists for standard genome sequencing and annotation.</title>
        <authorList>
            <consortium name="The Broad Institute Genomics Platform"/>
            <consortium name="The Broad Institute Genome Sequencing Center for Infectious Disease"/>
            <person name="Wu L."/>
            <person name="Ma J."/>
        </authorList>
    </citation>
    <scope>NUCLEOTIDE SEQUENCE [LARGE SCALE GENOMIC DNA]</scope>
    <source>
        <strain evidence="4">KCTC 19466</strain>
    </source>
</reference>
<evidence type="ECO:0000313" key="4">
    <source>
        <dbReference type="Proteomes" id="UP000642819"/>
    </source>
</evidence>
<dbReference type="SUPFAM" id="SSF54106">
    <property type="entry name" value="LysM domain"/>
    <property type="match status" value="1"/>
</dbReference>
<evidence type="ECO:0000256" key="1">
    <source>
        <dbReference type="SAM" id="Phobius"/>
    </source>
</evidence>
<gene>
    <name evidence="3" type="ORF">GCM10008096_17840</name>
</gene>
<keyword evidence="1" id="KW-0472">Membrane</keyword>
<dbReference type="Gene3D" id="3.10.350.10">
    <property type="entry name" value="LysM domain"/>
    <property type="match status" value="1"/>
</dbReference>
<comment type="caution">
    <text evidence="3">The sequence shown here is derived from an EMBL/GenBank/DDBJ whole genome shotgun (WGS) entry which is preliminary data.</text>
</comment>
<sequence>MAPIALATEQPVASIEPIATPMPPRPGRLRLTQRGRFVFIGLPLMIGAALLVLLAGLLSSPANAAGSQDVSSPAVEAVTVLDGDSLWGLAQEFAPERDPRIVITEIVELNNLDEQIVQAGQEVFVPVG</sequence>
<accession>A0ABQ3GHL5</accession>
<feature type="transmembrane region" description="Helical" evidence="1">
    <location>
        <begin position="37"/>
        <end position="58"/>
    </location>
</feature>
<keyword evidence="1" id="KW-0812">Transmembrane</keyword>
<dbReference type="RefSeq" id="WP_229791045.1">
    <property type="nucleotide sequence ID" value="NZ_BMXK01000007.1"/>
</dbReference>
<dbReference type="Proteomes" id="UP000642819">
    <property type="component" value="Unassembled WGS sequence"/>
</dbReference>
<keyword evidence="1" id="KW-1133">Transmembrane helix</keyword>
<feature type="domain" description="LysM" evidence="2">
    <location>
        <begin position="79"/>
        <end position="126"/>
    </location>
</feature>
<evidence type="ECO:0000313" key="3">
    <source>
        <dbReference type="EMBL" id="GHD07262.1"/>
    </source>
</evidence>
<protein>
    <recommendedName>
        <fullName evidence="2">LysM domain-containing protein</fullName>
    </recommendedName>
</protein>
<dbReference type="Pfam" id="PF01476">
    <property type="entry name" value="LysM"/>
    <property type="match status" value="1"/>
</dbReference>
<evidence type="ECO:0000259" key="2">
    <source>
        <dbReference type="Pfam" id="PF01476"/>
    </source>
</evidence>
<dbReference type="EMBL" id="BMXK01000007">
    <property type="protein sequence ID" value="GHD07262.1"/>
    <property type="molecule type" value="Genomic_DNA"/>
</dbReference>
<proteinExistence type="predicted"/>
<organism evidence="3 4">
    <name type="scientific">Zhihengliuella salsuginis</name>
    <dbReference type="NCBI Taxonomy" id="578222"/>
    <lineage>
        <taxon>Bacteria</taxon>
        <taxon>Bacillati</taxon>
        <taxon>Actinomycetota</taxon>
        <taxon>Actinomycetes</taxon>
        <taxon>Micrococcales</taxon>
        <taxon>Micrococcaceae</taxon>
        <taxon>Zhihengliuella</taxon>
    </lineage>
</organism>